<feature type="transmembrane region" description="Helical" evidence="7">
    <location>
        <begin position="290"/>
        <end position="312"/>
    </location>
</feature>
<evidence type="ECO:0000256" key="7">
    <source>
        <dbReference type="SAM" id="Phobius"/>
    </source>
</evidence>
<feature type="transmembrane region" description="Helical" evidence="7">
    <location>
        <begin position="166"/>
        <end position="188"/>
    </location>
</feature>
<keyword evidence="5 7" id="KW-1133">Transmembrane helix</keyword>
<reference evidence="8 9" key="1">
    <citation type="journal article" date="2009" name="J. Bacteriol.">
        <title>Complete genome sequence of the anaerobic, protein-degrading hyperthermophilic crenarchaeon Desulfurococcus kamchatkensis.</title>
        <authorList>
            <person name="Ravin N.V."/>
            <person name="Mardanov A.V."/>
            <person name="Beletsky A.V."/>
            <person name="Kublanov I.V."/>
            <person name="Kolganova T.V."/>
            <person name="Lebedinsky A.V."/>
            <person name="Chernyh N.A."/>
            <person name="Bonch-Osmolovskaya E.A."/>
            <person name="Skryabin K.G."/>
        </authorList>
    </citation>
    <scope>NUCLEOTIDE SEQUENCE [LARGE SCALE GENOMIC DNA]</scope>
    <source>
        <strain evidence="9">DSM 18924 / JCM 16383 / VKM B-2413 / 1221n</strain>
    </source>
</reference>
<dbReference type="eggNOG" id="arCOG04756">
    <property type="taxonomic scope" value="Archaea"/>
</dbReference>
<evidence type="ECO:0000256" key="4">
    <source>
        <dbReference type="ARBA" id="ARBA00022692"/>
    </source>
</evidence>
<keyword evidence="6 7" id="KW-0472">Membrane</keyword>
<dbReference type="Proteomes" id="UP000006903">
    <property type="component" value="Chromosome"/>
</dbReference>
<organism evidence="8 9">
    <name type="scientific">Desulfurococcus amylolyticus (strain DSM 18924 / JCM 16383 / VKM B-2413 / 1221n)</name>
    <name type="common">Desulfurococcus kamchatkensis</name>
    <dbReference type="NCBI Taxonomy" id="490899"/>
    <lineage>
        <taxon>Archaea</taxon>
        <taxon>Thermoproteota</taxon>
        <taxon>Thermoprotei</taxon>
        <taxon>Desulfurococcales</taxon>
        <taxon>Desulfurococcaceae</taxon>
        <taxon>Desulfurococcus</taxon>
    </lineage>
</organism>
<dbReference type="Pfam" id="PF03547">
    <property type="entry name" value="Mem_trans"/>
    <property type="match status" value="2"/>
</dbReference>
<keyword evidence="3" id="KW-1003">Cell membrane</keyword>
<feature type="transmembrane region" description="Helical" evidence="7">
    <location>
        <begin position="84"/>
        <end position="103"/>
    </location>
</feature>
<dbReference type="AlphaFoldDB" id="B8D3S9"/>
<dbReference type="InterPro" id="IPR004776">
    <property type="entry name" value="Mem_transp_PIN-like"/>
</dbReference>
<evidence type="ECO:0000256" key="1">
    <source>
        <dbReference type="ARBA" id="ARBA00004141"/>
    </source>
</evidence>
<feature type="transmembrane region" description="Helical" evidence="7">
    <location>
        <begin position="261"/>
        <end position="281"/>
    </location>
</feature>
<feature type="transmembrane region" description="Helical" evidence="7">
    <location>
        <begin position="23"/>
        <end position="43"/>
    </location>
</feature>
<feature type="transmembrane region" description="Helical" evidence="7">
    <location>
        <begin position="233"/>
        <end position="255"/>
    </location>
</feature>
<dbReference type="KEGG" id="dka:DKAM_0434"/>
<evidence type="ECO:0000256" key="5">
    <source>
        <dbReference type="ARBA" id="ARBA00022989"/>
    </source>
</evidence>
<protein>
    <recommendedName>
        <fullName evidence="10">Auxin Efflux Carrier</fullName>
    </recommendedName>
</protein>
<evidence type="ECO:0000313" key="9">
    <source>
        <dbReference type="Proteomes" id="UP000006903"/>
    </source>
</evidence>
<comment type="subcellular location">
    <subcellularLocation>
        <location evidence="1">Membrane</location>
        <topology evidence="1">Multi-pass membrane protein</topology>
    </subcellularLocation>
</comment>
<dbReference type="STRING" id="490899.DKAM_0434"/>
<dbReference type="PANTHER" id="PTHR36838">
    <property type="entry name" value="AUXIN EFFLUX CARRIER FAMILY PROTEIN"/>
    <property type="match status" value="1"/>
</dbReference>
<feature type="transmembrane region" description="Helical" evidence="7">
    <location>
        <begin position="110"/>
        <end position="128"/>
    </location>
</feature>
<accession>B8D3S9</accession>
<dbReference type="PANTHER" id="PTHR36838:SF1">
    <property type="entry name" value="SLR1864 PROTEIN"/>
    <property type="match status" value="1"/>
</dbReference>
<evidence type="ECO:0000313" key="8">
    <source>
        <dbReference type="EMBL" id="ACL10760.1"/>
    </source>
</evidence>
<evidence type="ECO:0000256" key="6">
    <source>
        <dbReference type="ARBA" id="ARBA00023136"/>
    </source>
</evidence>
<evidence type="ECO:0000256" key="2">
    <source>
        <dbReference type="ARBA" id="ARBA00022448"/>
    </source>
</evidence>
<evidence type="ECO:0008006" key="10">
    <source>
        <dbReference type="Google" id="ProtNLM"/>
    </source>
</evidence>
<dbReference type="GO" id="GO:0055085">
    <property type="term" value="P:transmembrane transport"/>
    <property type="evidence" value="ECO:0007669"/>
    <property type="project" value="InterPro"/>
</dbReference>
<dbReference type="EMBL" id="CP001140">
    <property type="protein sequence ID" value="ACL10760.1"/>
    <property type="molecule type" value="Genomic_DNA"/>
</dbReference>
<dbReference type="GO" id="GO:0016020">
    <property type="term" value="C:membrane"/>
    <property type="evidence" value="ECO:0007669"/>
    <property type="project" value="UniProtKB-SubCell"/>
</dbReference>
<keyword evidence="4 7" id="KW-0812">Transmembrane</keyword>
<gene>
    <name evidence="8" type="ordered locus">DKAM_0434</name>
</gene>
<keyword evidence="2" id="KW-0813">Transport</keyword>
<feature type="transmembrane region" description="Helical" evidence="7">
    <location>
        <begin position="134"/>
        <end position="154"/>
    </location>
</feature>
<name>B8D3S9_DESA1</name>
<feature type="transmembrane region" description="Helical" evidence="7">
    <location>
        <begin position="200"/>
        <end position="221"/>
    </location>
</feature>
<evidence type="ECO:0000256" key="3">
    <source>
        <dbReference type="ARBA" id="ARBA00022475"/>
    </source>
</evidence>
<proteinExistence type="predicted"/>
<sequence>MLTSKITRTRDLSGVSGLNEVPMLMLLIGIGILVQVVFKRILGLDELFERILKKLVDFIYYLLIPLAFTKTYTERGVMVNDLWLMASFIIFLVISMTSLRLIVRHGSKDYYNALFITSIFPNAVFLGFPVSLALFGSIHVASIYGLATLVLNVVAPDIIALGKASLIRLIEMPALLGFIIGLIGHYLFPPGLAEIIINTLWWAPYALSYTATMILGARLPLRVDVLRGNIKFIALASIYRFMIAPLVTYIVLFIPGVDWSIVTQAIVVSMMPPAVLNTLIASKYGWMPELVASTTFILTLIVVLCLLFTNLLF</sequence>
<dbReference type="HOGENOM" id="CLU_935739_0_0_2"/>